<dbReference type="SMART" id="SM00487">
    <property type="entry name" value="DEXDc"/>
    <property type="match status" value="1"/>
</dbReference>
<feature type="region of interest" description="Disordered" evidence="8">
    <location>
        <begin position="186"/>
        <end position="206"/>
    </location>
</feature>
<name>G8U1B9_SULAD</name>
<comment type="cofactor">
    <cofactor evidence="1">
        <name>[4Fe-4S] cluster</name>
        <dbReference type="ChEBI" id="CHEBI:49883"/>
    </cofactor>
</comment>
<evidence type="ECO:0000256" key="1">
    <source>
        <dbReference type="ARBA" id="ARBA00001966"/>
    </source>
</evidence>
<dbReference type="AlphaFoldDB" id="G8U1B9"/>
<evidence type="ECO:0000259" key="9">
    <source>
        <dbReference type="PROSITE" id="PS51192"/>
    </source>
</evidence>
<dbReference type="InterPro" id="IPR045028">
    <property type="entry name" value="DinG/Rad3-like"/>
</dbReference>
<protein>
    <recommendedName>
        <fullName evidence="6">DNA 5'-3' helicase</fullName>
        <ecNumber evidence="6">5.6.2.3</ecNumber>
    </recommendedName>
</protein>
<keyword evidence="11" id="KW-0269">Exonuclease</keyword>
<dbReference type="GO" id="GO:0006139">
    <property type="term" value="P:nucleobase-containing compound metabolic process"/>
    <property type="evidence" value="ECO:0007669"/>
    <property type="project" value="InterPro"/>
</dbReference>
<feature type="domain" description="Helicase ATP-binding" evidence="10">
    <location>
        <begin position="223"/>
        <end position="501"/>
    </location>
</feature>
<keyword evidence="4" id="KW-0067">ATP-binding</keyword>
<dbReference type="PANTHER" id="PTHR11472">
    <property type="entry name" value="DNA REPAIR DEAD HELICASE RAD3/XP-D SUBFAMILY MEMBER"/>
    <property type="match status" value="1"/>
</dbReference>
<reference evidence="11 12" key="2">
    <citation type="journal article" date="2012" name="Stand. Genomic Sci.">
        <title>Complete genome sequence of the moderately thermophilic mineral-sulfide-oxidizing firmicute Sulfobacillus acidophilus type strain (NAL(T)).</title>
        <authorList>
            <person name="Anderson I."/>
            <person name="Chertkov O."/>
            <person name="Chen A."/>
            <person name="Saunders E."/>
            <person name="Lapidus A."/>
            <person name="Nolan M."/>
            <person name="Lucas S."/>
            <person name="Hammon N."/>
            <person name="Deshpande S."/>
            <person name="Cheng J.F."/>
            <person name="Han C."/>
            <person name="Tapia R."/>
            <person name="Goodwin L.A."/>
            <person name="Pitluck S."/>
            <person name="Liolios K."/>
            <person name="Pagani I."/>
            <person name="Ivanova N."/>
            <person name="Mikhailova N."/>
            <person name="Pati A."/>
            <person name="Palaniappan K."/>
            <person name="Land M."/>
            <person name="Pan C."/>
            <person name="Rohde M."/>
            <person name="Pukall R."/>
            <person name="Goker M."/>
            <person name="Detter J.C."/>
            <person name="Woyke T."/>
            <person name="Bristow J."/>
            <person name="Eisen J.A."/>
            <person name="Markowitz V."/>
            <person name="Hugenholtz P."/>
            <person name="Kyrpides N.C."/>
            <person name="Klenk H.P."/>
            <person name="Mavromatis K."/>
        </authorList>
    </citation>
    <scope>NUCLEOTIDE SEQUENCE [LARGE SCALE GENOMIC DNA]</scope>
    <source>
        <strain evidence="12">ATCC 700253 / DSM 10332 / NAL</strain>
    </source>
</reference>
<dbReference type="InterPro" id="IPR014001">
    <property type="entry name" value="Helicase_ATP-bd"/>
</dbReference>
<dbReference type="GO" id="GO:0003676">
    <property type="term" value="F:nucleic acid binding"/>
    <property type="evidence" value="ECO:0007669"/>
    <property type="project" value="InterPro"/>
</dbReference>
<accession>G8U1B9</accession>
<dbReference type="HOGENOM" id="CLU_012117_1_0_9"/>
<keyword evidence="11" id="KW-0540">Nuclease</keyword>
<dbReference type="PROSITE" id="PS51192">
    <property type="entry name" value="HELICASE_ATP_BIND_1"/>
    <property type="match status" value="1"/>
</dbReference>
<dbReference type="InterPro" id="IPR012337">
    <property type="entry name" value="RNaseH-like_sf"/>
</dbReference>
<dbReference type="GO" id="GO:0005524">
    <property type="term" value="F:ATP binding"/>
    <property type="evidence" value="ECO:0007669"/>
    <property type="project" value="UniProtKB-KW"/>
</dbReference>
<dbReference type="SMART" id="SM00491">
    <property type="entry name" value="HELICc2"/>
    <property type="match status" value="1"/>
</dbReference>
<dbReference type="Gene3D" id="3.40.50.300">
    <property type="entry name" value="P-loop containing nucleotide triphosphate hydrolases"/>
    <property type="match status" value="2"/>
</dbReference>
<reference evidence="12" key="1">
    <citation type="submission" date="2011-12" db="EMBL/GenBank/DDBJ databases">
        <title>The complete genome of chromosome of Sulfobacillus acidophilus DSM 10332.</title>
        <authorList>
            <person name="Lucas S."/>
            <person name="Han J."/>
            <person name="Lapidus A."/>
            <person name="Bruce D."/>
            <person name="Goodwin L."/>
            <person name="Pitluck S."/>
            <person name="Peters L."/>
            <person name="Kyrpides N."/>
            <person name="Mavromatis K."/>
            <person name="Ivanova N."/>
            <person name="Mikhailova N."/>
            <person name="Chertkov O."/>
            <person name="Saunders E."/>
            <person name="Detter J.C."/>
            <person name="Tapia R."/>
            <person name="Han C."/>
            <person name="Land M."/>
            <person name="Hauser L."/>
            <person name="Markowitz V."/>
            <person name="Cheng J.-F."/>
            <person name="Hugenholtz P."/>
            <person name="Woyke T."/>
            <person name="Wu D."/>
            <person name="Pukall R."/>
            <person name="Gehrich-Schroeter G."/>
            <person name="Schneider S."/>
            <person name="Klenk H.-P."/>
            <person name="Eisen J.A."/>
        </authorList>
    </citation>
    <scope>NUCLEOTIDE SEQUENCE [LARGE SCALE GENOMIC DNA]</scope>
    <source>
        <strain evidence="12">ATCC 700253 / DSM 10332 / NAL</strain>
    </source>
</reference>
<gene>
    <name evidence="11" type="ordered locus">Sulac_1947</name>
</gene>
<dbReference type="PANTHER" id="PTHR11472:SF34">
    <property type="entry name" value="REGULATOR OF TELOMERE ELONGATION HELICASE 1"/>
    <property type="match status" value="1"/>
</dbReference>
<evidence type="ECO:0000313" key="12">
    <source>
        <dbReference type="Proteomes" id="UP000005439"/>
    </source>
</evidence>
<comment type="similarity">
    <text evidence="5">Belongs to the helicase family. DinG subfamily.</text>
</comment>
<dbReference type="KEGG" id="sap:Sulac_1947"/>
<dbReference type="STRING" id="679936.Sulac_1947"/>
<evidence type="ECO:0000256" key="2">
    <source>
        <dbReference type="ARBA" id="ARBA00022741"/>
    </source>
</evidence>
<evidence type="ECO:0000256" key="8">
    <source>
        <dbReference type="SAM" id="MobiDB-lite"/>
    </source>
</evidence>
<comment type="catalytic activity">
    <reaction evidence="7">
        <text>ATP + H2O = ADP + phosphate + H(+)</text>
        <dbReference type="Rhea" id="RHEA:13065"/>
        <dbReference type="ChEBI" id="CHEBI:15377"/>
        <dbReference type="ChEBI" id="CHEBI:15378"/>
        <dbReference type="ChEBI" id="CHEBI:30616"/>
        <dbReference type="ChEBI" id="CHEBI:43474"/>
        <dbReference type="ChEBI" id="CHEBI:456216"/>
        <dbReference type="EC" id="5.6.2.3"/>
    </reaction>
</comment>
<dbReference type="EMBL" id="CP003179">
    <property type="protein sequence ID" value="AEW05439.1"/>
    <property type="molecule type" value="Genomic_DNA"/>
</dbReference>
<dbReference type="Pfam" id="PF00929">
    <property type="entry name" value="RNase_T"/>
    <property type="match status" value="1"/>
</dbReference>
<dbReference type="PATRIC" id="fig|679936.5.peg.2012"/>
<dbReference type="CDD" id="cd06127">
    <property type="entry name" value="DEDDh"/>
    <property type="match status" value="1"/>
</dbReference>
<evidence type="ECO:0000256" key="7">
    <source>
        <dbReference type="ARBA" id="ARBA00048954"/>
    </source>
</evidence>
<dbReference type="InterPro" id="IPR036397">
    <property type="entry name" value="RNaseH_sf"/>
</dbReference>
<dbReference type="GO" id="GO:0043139">
    <property type="term" value="F:5'-3' DNA helicase activity"/>
    <property type="evidence" value="ECO:0007669"/>
    <property type="project" value="UniProtKB-EC"/>
</dbReference>
<evidence type="ECO:0000256" key="6">
    <source>
        <dbReference type="ARBA" id="ARBA00044969"/>
    </source>
</evidence>
<dbReference type="GO" id="GO:0004527">
    <property type="term" value="F:exonuclease activity"/>
    <property type="evidence" value="ECO:0007669"/>
    <property type="project" value="UniProtKB-KW"/>
</dbReference>
<evidence type="ECO:0000256" key="4">
    <source>
        <dbReference type="ARBA" id="ARBA00022840"/>
    </source>
</evidence>
<dbReference type="SMART" id="SM00479">
    <property type="entry name" value="EXOIII"/>
    <property type="match status" value="1"/>
</dbReference>
<organism evidence="11 12">
    <name type="scientific">Sulfobacillus acidophilus (strain ATCC 700253 / DSM 10332 / NAL)</name>
    <dbReference type="NCBI Taxonomy" id="679936"/>
    <lineage>
        <taxon>Bacteria</taxon>
        <taxon>Bacillati</taxon>
        <taxon>Bacillota</taxon>
        <taxon>Clostridia</taxon>
        <taxon>Eubacteriales</taxon>
        <taxon>Clostridiales Family XVII. Incertae Sedis</taxon>
        <taxon>Sulfobacillus</taxon>
    </lineage>
</organism>
<keyword evidence="2" id="KW-0547">Nucleotide-binding</keyword>
<proteinExistence type="inferred from homology"/>
<feature type="domain" description="Helicase ATP-binding" evidence="9">
    <location>
        <begin position="245"/>
        <end position="444"/>
    </location>
</feature>
<evidence type="ECO:0000256" key="5">
    <source>
        <dbReference type="ARBA" id="ARBA00038058"/>
    </source>
</evidence>
<dbReference type="InterPro" id="IPR027417">
    <property type="entry name" value="P-loop_NTPase"/>
</dbReference>
<dbReference type="EC" id="5.6.2.3" evidence="6"/>
<dbReference type="SUPFAM" id="SSF52540">
    <property type="entry name" value="P-loop containing nucleoside triphosphate hydrolases"/>
    <property type="match status" value="1"/>
</dbReference>
<dbReference type="Proteomes" id="UP000005439">
    <property type="component" value="Chromosome"/>
</dbReference>
<dbReference type="Pfam" id="PF13307">
    <property type="entry name" value="Helicase_C_2"/>
    <property type="match status" value="1"/>
</dbReference>
<dbReference type="InterPro" id="IPR013520">
    <property type="entry name" value="Ribonucl_H"/>
</dbReference>
<evidence type="ECO:0000313" key="11">
    <source>
        <dbReference type="EMBL" id="AEW05439.1"/>
    </source>
</evidence>
<dbReference type="SUPFAM" id="SSF53098">
    <property type="entry name" value="Ribonuclease H-like"/>
    <property type="match status" value="1"/>
</dbReference>
<dbReference type="InterPro" id="IPR011545">
    <property type="entry name" value="DEAD/DEAH_box_helicase_dom"/>
</dbReference>
<dbReference type="Gene3D" id="3.30.420.10">
    <property type="entry name" value="Ribonuclease H-like superfamily/Ribonuclease H"/>
    <property type="match status" value="1"/>
</dbReference>
<sequence>MEPYVVLDLETTGVGPARDQIFQIALRHSDGRRWTTWINPGVAIPEPIRRLTRADLDAIRQAPPLAVVLPEVIPWLSETTVVGHNVRFDLAFLERQGVRVKQWIDTLEWARIAFPTRTHYRLADFFPEAIGDLHDAETDVDLTETLLHEIRRALGRLPVSTQTDLARILGSEWHWWAISSSPGPEDDVLSPLDHPSPEPEPDPMPDPVPVNWDVAQRLHELGQHVGPDVRWDHRPEQLAILQRVDQAMREGEILLAQAGTGTGKSLAYLIPALRQALTNGTRVVVATHTLALQEQLWQRDWPLASQGLPARAVLLKGRGRYLCLLRAHQVRDDWHVLGEAAERRWALARLLTYIAVTDRGDGSDTAGNATWDALWREVEVDMDHCIGPRCPYAGPCFMRRSRRDAESSHVLIVNHALLVAHLMTGRALPEFSHVIIDEAHHLGEVVERGFGFEFPIYRWLKQLREMFEGRSAIAQRAQWHPDLLPLFYDLQHQFQQLGQSLGEWAQLLVVESPPSEYDTRMVRLDRERRQLWQTRDTERQWNRLLDTLAEADGGVQTLLAELESRYGAHLSDDRALWRLAQWLKDFPETAHNLSRWGQIDDERVSWWEIHQWSDGNPEVTLRWSWVEIGPLLDRHLWQTVTSATLTSATLGLSGRTPYLAEWLGIDPSRLATVSVPSPFDWDHQARLFLAQDAPDPREPEYWDALAAFLIQTAPIRGGRMLVLLTSNRSVGQLAWRIRAPLEEQGIQTLAQGIDGPPRLIVEQFRQNGRSVLLGTASLWEGVDIPGQALEIVVLARLPFRAPGEPLEEARHERIRQQGKSPFWTRSLPDAIIRFQQGFGRLIRTKSDRGVVVVFDPRIQPTRTRYAATFLQALPAVPWVNLPIASLPERITAFWEEQHAHFAE</sequence>
<keyword evidence="12" id="KW-1185">Reference proteome</keyword>
<dbReference type="Pfam" id="PF00270">
    <property type="entry name" value="DEAD"/>
    <property type="match status" value="1"/>
</dbReference>
<dbReference type="InterPro" id="IPR014013">
    <property type="entry name" value="Helic_SF1/SF2_ATP-bd_DinG/Rad3"/>
</dbReference>
<dbReference type="InterPro" id="IPR006555">
    <property type="entry name" value="ATP-dep_Helicase_C"/>
</dbReference>
<dbReference type="GO" id="GO:0016818">
    <property type="term" value="F:hydrolase activity, acting on acid anhydrides, in phosphorus-containing anhydrides"/>
    <property type="evidence" value="ECO:0007669"/>
    <property type="project" value="InterPro"/>
</dbReference>
<keyword evidence="3" id="KW-0378">Hydrolase</keyword>
<dbReference type="PROSITE" id="PS51193">
    <property type="entry name" value="HELICASE_ATP_BIND_2"/>
    <property type="match status" value="1"/>
</dbReference>
<evidence type="ECO:0000256" key="3">
    <source>
        <dbReference type="ARBA" id="ARBA00022801"/>
    </source>
</evidence>
<evidence type="ECO:0000259" key="10">
    <source>
        <dbReference type="PROSITE" id="PS51193"/>
    </source>
</evidence>